<feature type="signal peptide" evidence="2">
    <location>
        <begin position="1"/>
        <end position="20"/>
    </location>
</feature>
<dbReference type="InterPro" id="IPR013783">
    <property type="entry name" value="Ig-like_fold"/>
</dbReference>
<dbReference type="InterPro" id="IPR003305">
    <property type="entry name" value="CenC_carb-bd"/>
</dbReference>
<keyword evidence="2" id="KW-0732">Signal</keyword>
<keyword evidence="5" id="KW-1185">Reference proteome</keyword>
<dbReference type="Proteomes" id="UP000585050">
    <property type="component" value="Unassembled WGS sequence"/>
</dbReference>
<comment type="caution">
    <text evidence="4">The sequence shown here is derived from an EMBL/GenBank/DDBJ whole genome shotgun (WGS) entry which is preliminary data.</text>
</comment>
<dbReference type="SUPFAM" id="SSF49785">
    <property type="entry name" value="Galactose-binding domain-like"/>
    <property type="match status" value="1"/>
</dbReference>
<evidence type="ECO:0000313" key="5">
    <source>
        <dbReference type="Proteomes" id="UP000585050"/>
    </source>
</evidence>
<dbReference type="InterPro" id="IPR035986">
    <property type="entry name" value="PKD_dom_sf"/>
</dbReference>
<dbReference type="EMBL" id="JABAIL010000006">
    <property type="protein sequence ID" value="NLR93354.1"/>
    <property type="molecule type" value="Genomic_DNA"/>
</dbReference>
<reference evidence="4 5" key="1">
    <citation type="submission" date="2020-04" db="EMBL/GenBank/DDBJ databases">
        <title>Flammeovirga sp. SR4, a novel species isolated from seawater.</title>
        <authorList>
            <person name="Wang X."/>
        </authorList>
    </citation>
    <scope>NUCLEOTIDE SEQUENCE [LARGE SCALE GENOMIC DNA]</scope>
    <source>
        <strain evidence="4 5">SR4</strain>
    </source>
</reference>
<dbReference type="SUPFAM" id="SSF49299">
    <property type="entry name" value="PKD domain"/>
    <property type="match status" value="1"/>
</dbReference>
<gene>
    <name evidence="4" type="ORF">HGP29_19315</name>
</gene>
<organism evidence="4 5">
    <name type="scientific">Flammeovirga agarivorans</name>
    <dbReference type="NCBI Taxonomy" id="2726742"/>
    <lineage>
        <taxon>Bacteria</taxon>
        <taxon>Pseudomonadati</taxon>
        <taxon>Bacteroidota</taxon>
        <taxon>Cytophagia</taxon>
        <taxon>Cytophagales</taxon>
        <taxon>Flammeovirgaceae</taxon>
        <taxon>Flammeovirga</taxon>
    </lineage>
</organism>
<dbReference type="InterPro" id="IPR008979">
    <property type="entry name" value="Galactose-bd-like_sf"/>
</dbReference>
<keyword evidence="1" id="KW-0378">Hydrolase</keyword>
<accession>A0A7X8SNA4</accession>
<dbReference type="PROSITE" id="PS50093">
    <property type="entry name" value="PKD"/>
    <property type="match status" value="1"/>
</dbReference>
<dbReference type="InterPro" id="IPR000601">
    <property type="entry name" value="PKD_dom"/>
</dbReference>
<protein>
    <recommendedName>
        <fullName evidence="3">PKD domain-containing protein</fullName>
    </recommendedName>
</protein>
<proteinExistence type="predicted"/>
<dbReference type="AlphaFoldDB" id="A0A7X8SNA4"/>
<evidence type="ECO:0000256" key="1">
    <source>
        <dbReference type="ARBA" id="ARBA00022801"/>
    </source>
</evidence>
<dbReference type="Pfam" id="PF02018">
    <property type="entry name" value="CBM_4_9"/>
    <property type="match status" value="1"/>
</dbReference>
<evidence type="ECO:0000259" key="3">
    <source>
        <dbReference type="PROSITE" id="PS50093"/>
    </source>
</evidence>
<dbReference type="Gene3D" id="2.60.40.10">
    <property type="entry name" value="Immunoglobulins"/>
    <property type="match status" value="1"/>
</dbReference>
<name>A0A7X8SNA4_9BACT</name>
<feature type="chain" id="PRO_5030592424" description="PKD domain-containing protein" evidence="2">
    <location>
        <begin position="21"/>
        <end position="408"/>
    </location>
</feature>
<feature type="domain" description="PKD" evidence="3">
    <location>
        <begin position="30"/>
        <end position="110"/>
    </location>
</feature>
<evidence type="ECO:0000256" key="2">
    <source>
        <dbReference type="SAM" id="SignalP"/>
    </source>
</evidence>
<evidence type="ECO:0000313" key="4">
    <source>
        <dbReference type="EMBL" id="NLR93354.1"/>
    </source>
</evidence>
<dbReference type="GO" id="GO:0016798">
    <property type="term" value="F:hydrolase activity, acting on glycosyl bonds"/>
    <property type="evidence" value="ECO:0007669"/>
    <property type="project" value="InterPro"/>
</dbReference>
<dbReference type="Gene3D" id="2.60.120.260">
    <property type="entry name" value="Galactose-binding domain-like"/>
    <property type="match status" value="1"/>
</dbReference>
<dbReference type="RefSeq" id="WP_168884067.1">
    <property type="nucleotide sequence ID" value="NZ_JABAIL010000006.1"/>
</dbReference>
<sequence length="408" mass="45382">MKKQYIFLLISVLSVMWSCSTDETTVVEEMPKAAFTATPTNENPNYIVLENQSTGTNIMSSWKFKEDGPFVRGSQSSDTTYYPNEGTYKVTLYTGNNLGVDTISQEIIIEQRDPDLPPIGGDDAFLLLGDFEDGEVGDWNAWGQDVSVVSNPAGSAVNSSDLVLKMTQTEPWQNSAVRNIPQVTSFATKIVVDVYFEQEGDLKLQIEGDFATGYFQSVTPGEWVTLEYTLEGEVDDSTEYPWILFQGNTSGSYYIDNIKYYALDIGGDNGTVYGDFEDEQVGDWNAWNQDVSVIANPAVDAVNSSDFVLLMTQVDPFSVNAVRNGQIVGVAADKITVDVYFEQAGSLKLQLESDFETGYFLDVEPGKWVTLEYDLNGQIDGSIEYPWVVIQGNTPGNYYIDNITYYEQ</sequence>